<feature type="compositionally biased region" description="Polar residues" evidence="4">
    <location>
        <begin position="486"/>
        <end position="497"/>
    </location>
</feature>
<feature type="compositionally biased region" description="Polar residues" evidence="4">
    <location>
        <begin position="43"/>
        <end position="54"/>
    </location>
</feature>
<proteinExistence type="predicted"/>
<dbReference type="InterPro" id="IPR035979">
    <property type="entry name" value="RBD_domain_sf"/>
</dbReference>
<feature type="region of interest" description="Disordered" evidence="4">
    <location>
        <begin position="395"/>
        <end position="497"/>
    </location>
</feature>
<gene>
    <name evidence="6" type="ORF">MKW98_001706</name>
</gene>
<feature type="region of interest" description="Disordered" evidence="4">
    <location>
        <begin position="1"/>
        <end position="54"/>
    </location>
</feature>
<accession>A0AAD4XA50</accession>
<dbReference type="PANTHER" id="PTHR21245">
    <property type="entry name" value="HETEROGENEOUS NUCLEAR RIBONUCLEOPROTEIN"/>
    <property type="match status" value="1"/>
</dbReference>
<sequence length="617" mass="70696">MQNQLTPIHNKTSSSPFSTTSKPLLIDKNNNNEPQNPTKNQLEIPNNGSSSSRQLFDLNEPCYISSEEEKEQVKEKLVEISEDKHVIKNKIDNESNNNNKQVEIPKQEAITEITTINTNSSNKKQKEYEVFVGGLDRDADEDDLMDVFKRVGEVIEVRLVKSKYSNKNKGFAFVRFASVELAKKAAAELNYTLIRGKVCEVTRNNDNETLHLGNICMTWTKVMLVEKLKSYDLENLEQVDLIEDPNESGRNRGYAFLSFSTHMDAVAACSKLHKLNPHFGKSVRADIAFAKSAVEPDEDVMSQVKSVFLDGLPDDWDENTVYNHLKKYGEIVNVTLAHSMPSAKRKDFGFINFSTREAALACIDGVNKDGVGDGANKLLLKASLRKPLRKRTMVIGGLRGNSSRTSYERGFGSSYTSRPSRSIQSPSQDRDRRFVSRYSRREEDYEREVSPPAERYSSQFRRASVRQVPTQTHAPSRSRETYYEGCSSSRRSSANYQDLSTSYSQIPSQRRYVEDFYDAPLEYYEDDEVEDFDHPTPSRYKRPYAYEDDECLVSRPLTRSTRTRWSEVEVDDYAGHDDVSSYDEYSRNMPDDRIVYETRGRTSQYVPRSGASRSYYY</sequence>
<feature type="domain" description="RRM" evidence="5">
    <location>
        <begin position="305"/>
        <end position="385"/>
    </location>
</feature>
<dbReference type="GO" id="GO:0003723">
    <property type="term" value="F:RNA binding"/>
    <property type="evidence" value="ECO:0007669"/>
    <property type="project" value="UniProtKB-UniRule"/>
</dbReference>
<dbReference type="AlphaFoldDB" id="A0AAD4XA50"/>
<evidence type="ECO:0000313" key="6">
    <source>
        <dbReference type="EMBL" id="KAI3867272.1"/>
    </source>
</evidence>
<feature type="compositionally biased region" description="Low complexity" evidence="4">
    <location>
        <begin position="417"/>
        <end position="427"/>
    </location>
</feature>
<feature type="coiled-coil region" evidence="3">
    <location>
        <begin position="63"/>
        <end position="90"/>
    </location>
</feature>
<dbReference type="InterPro" id="IPR000504">
    <property type="entry name" value="RRM_dom"/>
</dbReference>
<dbReference type="EMBL" id="JAJJMB010013564">
    <property type="protein sequence ID" value="KAI3867272.1"/>
    <property type="molecule type" value="Genomic_DNA"/>
</dbReference>
<reference evidence="6" key="1">
    <citation type="submission" date="2022-04" db="EMBL/GenBank/DDBJ databases">
        <title>A functionally conserved STORR gene fusion in Papaver species that diverged 16.8 million years ago.</title>
        <authorList>
            <person name="Catania T."/>
        </authorList>
    </citation>
    <scope>NUCLEOTIDE SEQUENCE</scope>
    <source>
        <strain evidence="6">S-188037</strain>
    </source>
</reference>
<keyword evidence="7" id="KW-1185">Reference proteome</keyword>
<dbReference type="Pfam" id="PF00076">
    <property type="entry name" value="RRM_1"/>
    <property type="match status" value="3"/>
</dbReference>
<dbReference type="Proteomes" id="UP001202328">
    <property type="component" value="Unassembled WGS sequence"/>
</dbReference>
<evidence type="ECO:0000313" key="7">
    <source>
        <dbReference type="Proteomes" id="UP001202328"/>
    </source>
</evidence>
<feature type="compositionally biased region" description="Polar residues" evidence="4">
    <location>
        <begin position="1"/>
        <end position="10"/>
    </location>
</feature>
<evidence type="ECO:0000256" key="1">
    <source>
        <dbReference type="ARBA" id="ARBA00022884"/>
    </source>
</evidence>
<evidence type="ECO:0000256" key="3">
    <source>
        <dbReference type="SAM" id="Coils"/>
    </source>
</evidence>
<dbReference type="CDD" id="cd00590">
    <property type="entry name" value="RRM_SF"/>
    <property type="match status" value="3"/>
</dbReference>
<organism evidence="6 7">
    <name type="scientific">Papaver atlanticum</name>
    <dbReference type="NCBI Taxonomy" id="357466"/>
    <lineage>
        <taxon>Eukaryota</taxon>
        <taxon>Viridiplantae</taxon>
        <taxon>Streptophyta</taxon>
        <taxon>Embryophyta</taxon>
        <taxon>Tracheophyta</taxon>
        <taxon>Spermatophyta</taxon>
        <taxon>Magnoliopsida</taxon>
        <taxon>Ranunculales</taxon>
        <taxon>Papaveraceae</taxon>
        <taxon>Papaveroideae</taxon>
        <taxon>Papaver</taxon>
    </lineage>
</organism>
<feature type="domain" description="RRM" evidence="5">
    <location>
        <begin position="128"/>
        <end position="206"/>
    </location>
</feature>
<comment type="caution">
    <text evidence="6">The sequence shown here is derived from an EMBL/GenBank/DDBJ whole genome shotgun (WGS) entry which is preliminary data.</text>
</comment>
<feature type="compositionally biased region" description="Basic and acidic residues" evidence="4">
    <location>
        <begin position="428"/>
        <end position="449"/>
    </location>
</feature>
<dbReference type="InterPro" id="IPR012677">
    <property type="entry name" value="Nucleotide-bd_a/b_plait_sf"/>
</dbReference>
<protein>
    <recommendedName>
        <fullName evidence="5">RRM domain-containing protein</fullName>
    </recommendedName>
</protein>
<feature type="domain" description="RRM" evidence="5">
    <location>
        <begin position="208"/>
        <end position="290"/>
    </location>
</feature>
<dbReference type="PROSITE" id="PS50102">
    <property type="entry name" value="RRM"/>
    <property type="match status" value="3"/>
</dbReference>
<dbReference type="Gene3D" id="3.30.70.330">
    <property type="match status" value="3"/>
</dbReference>
<evidence type="ECO:0000259" key="5">
    <source>
        <dbReference type="PROSITE" id="PS50102"/>
    </source>
</evidence>
<evidence type="ECO:0000256" key="2">
    <source>
        <dbReference type="PROSITE-ProRule" id="PRU00176"/>
    </source>
</evidence>
<feature type="compositionally biased region" description="Low complexity" evidence="4">
    <location>
        <begin position="11"/>
        <end position="41"/>
    </location>
</feature>
<dbReference type="SUPFAM" id="SSF54928">
    <property type="entry name" value="RNA-binding domain, RBD"/>
    <property type="match status" value="2"/>
</dbReference>
<keyword evidence="1 2" id="KW-0694">RNA-binding</keyword>
<feature type="compositionally biased region" description="Polar residues" evidence="4">
    <location>
        <begin position="456"/>
        <end position="475"/>
    </location>
</feature>
<keyword evidence="3" id="KW-0175">Coiled coil</keyword>
<feature type="region of interest" description="Disordered" evidence="4">
    <location>
        <begin position="598"/>
        <end position="617"/>
    </location>
</feature>
<name>A0AAD4XA50_9MAGN</name>
<dbReference type="SMART" id="SM00360">
    <property type="entry name" value="RRM"/>
    <property type="match status" value="3"/>
</dbReference>
<evidence type="ECO:0000256" key="4">
    <source>
        <dbReference type="SAM" id="MobiDB-lite"/>
    </source>
</evidence>